<keyword evidence="3" id="KW-1185">Reference proteome</keyword>
<feature type="compositionally biased region" description="Polar residues" evidence="1">
    <location>
        <begin position="71"/>
        <end position="94"/>
    </location>
</feature>
<protein>
    <submittedName>
        <fullName evidence="2">Uncharacterized protein</fullName>
    </submittedName>
</protein>
<feature type="region of interest" description="Disordered" evidence="1">
    <location>
        <begin position="61"/>
        <end position="124"/>
    </location>
</feature>
<evidence type="ECO:0000313" key="3">
    <source>
        <dbReference type="Proteomes" id="UP000217199"/>
    </source>
</evidence>
<sequence>MFSWVLNTIKHTTYKGFNSSPRSVSKTLTTMSILSITTAASQKKTMIPRKSIVRSRMIRSAAAGMNERRYSSGTRKATMTNKPPRSKPATANDSPNKRIHKMASKENISSERIENTEDTNPERE</sequence>
<dbReference type="InParanoid" id="A0A286UD80"/>
<dbReference type="Proteomes" id="UP000217199">
    <property type="component" value="Unassembled WGS sequence"/>
</dbReference>
<organism evidence="2 3">
    <name type="scientific">Pyrrhoderma noxium</name>
    <dbReference type="NCBI Taxonomy" id="2282107"/>
    <lineage>
        <taxon>Eukaryota</taxon>
        <taxon>Fungi</taxon>
        <taxon>Dikarya</taxon>
        <taxon>Basidiomycota</taxon>
        <taxon>Agaricomycotina</taxon>
        <taxon>Agaricomycetes</taxon>
        <taxon>Hymenochaetales</taxon>
        <taxon>Hymenochaetaceae</taxon>
        <taxon>Pyrrhoderma</taxon>
    </lineage>
</organism>
<gene>
    <name evidence="2" type="ORF">PNOK_0763700</name>
</gene>
<feature type="compositionally biased region" description="Basic and acidic residues" evidence="1">
    <location>
        <begin position="108"/>
        <end position="124"/>
    </location>
</feature>
<dbReference type="EMBL" id="NBII01000007">
    <property type="protein sequence ID" value="PAV17572.1"/>
    <property type="molecule type" value="Genomic_DNA"/>
</dbReference>
<evidence type="ECO:0000313" key="2">
    <source>
        <dbReference type="EMBL" id="PAV17572.1"/>
    </source>
</evidence>
<accession>A0A286UD80</accession>
<comment type="caution">
    <text evidence="2">The sequence shown here is derived from an EMBL/GenBank/DDBJ whole genome shotgun (WGS) entry which is preliminary data.</text>
</comment>
<proteinExistence type="predicted"/>
<reference evidence="2 3" key="1">
    <citation type="journal article" date="2017" name="Mol. Ecol.">
        <title>Comparative and population genomic landscape of Phellinus noxius: A hypervariable fungus causing root rot in trees.</title>
        <authorList>
            <person name="Chung C.L."/>
            <person name="Lee T.J."/>
            <person name="Akiba M."/>
            <person name="Lee H.H."/>
            <person name="Kuo T.H."/>
            <person name="Liu D."/>
            <person name="Ke H.M."/>
            <person name="Yokoi T."/>
            <person name="Roa M.B."/>
            <person name="Lu M.J."/>
            <person name="Chang Y.Y."/>
            <person name="Ann P.J."/>
            <person name="Tsai J.N."/>
            <person name="Chen C.Y."/>
            <person name="Tzean S.S."/>
            <person name="Ota Y."/>
            <person name="Hattori T."/>
            <person name="Sahashi N."/>
            <person name="Liou R.F."/>
            <person name="Kikuchi T."/>
            <person name="Tsai I.J."/>
        </authorList>
    </citation>
    <scope>NUCLEOTIDE SEQUENCE [LARGE SCALE GENOMIC DNA]</scope>
    <source>
        <strain evidence="2 3">FFPRI411160</strain>
    </source>
</reference>
<evidence type="ECO:0000256" key="1">
    <source>
        <dbReference type="SAM" id="MobiDB-lite"/>
    </source>
</evidence>
<name>A0A286UD80_9AGAM</name>
<dbReference type="AlphaFoldDB" id="A0A286UD80"/>